<evidence type="ECO:0000313" key="1">
    <source>
        <dbReference type="EMBL" id="WFP94797.1"/>
    </source>
</evidence>
<gene>
    <name evidence="1" type="ORF">P4B07_34005</name>
</gene>
<accession>A0ABY8HRR5</accession>
<organism evidence="1 2">
    <name type="scientific">Ensifer adhaerens</name>
    <name type="common">Sinorhizobium morelense</name>
    <dbReference type="NCBI Taxonomy" id="106592"/>
    <lineage>
        <taxon>Bacteria</taxon>
        <taxon>Pseudomonadati</taxon>
        <taxon>Pseudomonadota</taxon>
        <taxon>Alphaproteobacteria</taxon>
        <taxon>Hyphomicrobiales</taxon>
        <taxon>Rhizobiaceae</taxon>
        <taxon>Sinorhizobium/Ensifer group</taxon>
        <taxon>Ensifer</taxon>
    </lineage>
</organism>
<dbReference type="Proteomes" id="UP001214094">
    <property type="component" value="Plasmid unnamedB"/>
</dbReference>
<evidence type="ECO:0008006" key="3">
    <source>
        <dbReference type="Google" id="ProtNLM"/>
    </source>
</evidence>
<keyword evidence="2" id="KW-1185">Reference proteome</keyword>
<dbReference type="GeneID" id="29522248"/>
<sequence>MTSGLVDAELADMSRQPFVGETTDISRSRLEVRDLITQVRESGLSRCRSGLLTDYTALSAHTGTIIAAPPSRGLRGVLNDDMSGPNATVIRTLAQNISRDAGQRTTSYIPNMSRG</sequence>
<evidence type="ECO:0000313" key="2">
    <source>
        <dbReference type="Proteomes" id="UP001214094"/>
    </source>
</evidence>
<dbReference type="EMBL" id="CP121310">
    <property type="protein sequence ID" value="WFP94797.1"/>
    <property type="molecule type" value="Genomic_DNA"/>
</dbReference>
<dbReference type="RefSeq" id="WP_034800498.1">
    <property type="nucleotide sequence ID" value="NZ_CP015882.1"/>
</dbReference>
<reference evidence="1 2" key="1">
    <citation type="submission" date="2023-03" db="EMBL/GenBank/DDBJ databases">
        <title>Comparative genome and transcriptome analysis combination mining strategies for increasing vitamin B12 production of Ensifer adhaerens strain.</title>
        <authorList>
            <person name="Yongheng L."/>
        </authorList>
    </citation>
    <scope>NUCLEOTIDE SEQUENCE [LARGE SCALE GENOMIC DNA]</scope>
    <source>
        <strain evidence="1 2">Casida A-T305</strain>
        <plasmid evidence="1 2">unnamedB</plasmid>
    </source>
</reference>
<proteinExistence type="predicted"/>
<protein>
    <recommendedName>
        <fullName evidence="3">IclR-ED domain-containing protein</fullName>
    </recommendedName>
</protein>
<geneLocation type="plasmid" evidence="1 2">
    <name>unnamedB</name>
</geneLocation>
<keyword evidence="1" id="KW-0614">Plasmid</keyword>
<name>A0ABY8HRR5_ENSAD</name>